<sequence>MAAEQFFNVKLLVEQVGVRVEVARGITCEVKNEEVAAKIELVTSDSEKGKEMIESAIKKYDVEEVNAENQKITEGSKTCSQASSNG</sequence>
<dbReference type="EMBL" id="KZ662918">
    <property type="protein sequence ID" value="PPS17530.1"/>
    <property type="molecule type" value="Genomic_DNA"/>
</dbReference>
<evidence type="ECO:0000313" key="1">
    <source>
        <dbReference type="EMBL" id="PPS17530.1"/>
    </source>
</evidence>
<dbReference type="Proteomes" id="UP000239757">
    <property type="component" value="Unassembled WGS sequence"/>
</dbReference>
<protein>
    <submittedName>
        <fullName evidence="1">Uncharacterized protein</fullName>
    </submittedName>
</protein>
<dbReference type="Gene3D" id="3.40.50.2000">
    <property type="entry name" value="Glycogen Phosphorylase B"/>
    <property type="match status" value="1"/>
</dbReference>
<reference evidence="1 2" key="1">
    <citation type="submission" date="2015-01" db="EMBL/GenBank/DDBJ databases">
        <title>Genome of allotetraploid Gossypium barbadense reveals genomic plasticity and fiber elongation in cotton evolution.</title>
        <authorList>
            <person name="Chen X."/>
            <person name="Liu X."/>
            <person name="Zhao B."/>
            <person name="Zheng H."/>
            <person name="Hu Y."/>
            <person name="Lu G."/>
            <person name="Yang C."/>
            <person name="Chen J."/>
            <person name="Shan C."/>
            <person name="Zhang L."/>
            <person name="Zhou Y."/>
            <person name="Wang L."/>
            <person name="Guo W."/>
            <person name="Bai Y."/>
            <person name="Ruan J."/>
            <person name="Shangguan X."/>
            <person name="Mao Y."/>
            <person name="Jiang J."/>
            <person name="Zhu Y."/>
            <person name="Lei J."/>
            <person name="Kang H."/>
            <person name="Chen S."/>
            <person name="He X."/>
            <person name="Wang R."/>
            <person name="Wang Y."/>
            <person name="Chen J."/>
            <person name="Wang L."/>
            <person name="Yu S."/>
            <person name="Wang B."/>
            <person name="Wei J."/>
            <person name="Song S."/>
            <person name="Lu X."/>
            <person name="Gao Z."/>
            <person name="Gu W."/>
            <person name="Deng X."/>
            <person name="Ma D."/>
            <person name="Wang S."/>
            <person name="Liang W."/>
            <person name="Fang L."/>
            <person name="Cai C."/>
            <person name="Zhu X."/>
            <person name="Zhou B."/>
            <person name="Zhang Y."/>
            <person name="Chen Z."/>
            <person name="Xu S."/>
            <person name="Zhu R."/>
            <person name="Wang S."/>
            <person name="Zhang T."/>
            <person name="Zhao G."/>
        </authorList>
    </citation>
    <scope>NUCLEOTIDE SEQUENCE [LARGE SCALE GENOMIC DNA]</scope>
    <source>
        <strain evidence="2">cv. Xinhai21</strain>
        <tissue evidence="1">Leaf</tissue>
    </source>
</reference>
<organism evidence="1 2">
    <name type="scientific">Gossypium barbadense</name>
    <name type="common">Sea Island cotton</name>
    <name type="synonym">Hibiscus barbadensis</name>
    <dbReference type="NCBI Taxonomy" id="3634"/>
    <lineage>
        <taxon>Eukaryota</taxon>
        <taxon>Viridiplantae</taxon>
        <taxon>Streptophyta</taxon>
        <taxon>Embryophyta</taxon>
        <taxon>Tracheophyta</taxon>
        <taxon>Spermatophyta</taxon>
        <taxon>Magnoliopsida</taxon>
        <taxon>eudicotyledons</taxon>
        <taxon>Gunneridae</taxon>
        <taxon>Pentapetalae</taxon>
        <taxon>rosids</taxon>
        <taxon>malvids</taxon>
        <taxon>Malvales</taxon>
        <taxon>Malvaceae</taxon>
        <taxon>Malvoideae</taxon>
        <taxon>Gossypium</taxon>
    </lineage>
</organism>
<evidence type="ECO:0000313" key="2">
    <source>
        <dbReference type="Proteomes" id="UP000239757"/>
    </source>
</evidence>
<dbReference type="OrthoDB" id="5835829at2759"/>
<accession>A0A2P5YPL6</accession>
<proteinExistence type="predicted"/>
<name>A0A2P5YPL6_GOSBA</name>
<gene>
    <name evidence="1" type="ORF">GOBAR_AA03062</name>
</gene>
<dbReference type="AlphaFoldDB" id="A0A2P5YPL6"/>